<proteinExistence type="predicted"/>
<dbReference type="EMBL" id="SNWR01000001">
    <property type="protein sequence ID" value="TDO39236.1"/>
    <property type="molecule type" value="Genomic_DNA"/>
</dbReference>
<dbReference type="Proteomes" id="UP000294901">
    <property type="component" value="Unassembled WGS sequence"/>
</dbReference>
<keyword evidence="1" id="KW-0472">Membrane</keyword>
<keyword evidence="1" id="KW-1133">Transmembrane helix</keyword>
<feature type="transmembrane region" description="Helical" evidence="1">
    <location>
        <begin position="137"/>
        <end position="156"/>
    </location>
</feature>
<accession>A0A4R6JVQ0</accession>
<evidence type="ECO:0000313" key="2">
    <source>
        <dbReference type="EMBL" id="TDO39236.1"/>
    </source>
</evidence>
<organism evidence="2 3">
    <name type="scientific">Paractinoplanes brasiliensis</name>
    <dbReference type="NCBI Taxonomy" id="52695"/>
    <lineage>
        <taxon>Bacteria</taxon>
        <taxon>Bacillati</taxon>
        <taxon>Actinomycetota</taxon>
        <taxon>Actinomycetes</taxon>
        <taxon>Micromonosporales</taxon>
        <taxon>Micromonosporaceae</taxon>
        <taxon>Paractinoplanes</taxon>
    </lineage>
</organism>
<feature type="transmembrane region" description="Helical" evidence="1">
    <location>
        <begin position="70"/>
        <end position="94"/>
    </location>
</feature>
<feature type="transmembrane region" description="Helical" evidence="1">
    <location>
        <begin position="188"/>
        <end position="207"/>
    </location>
</feature>
<feature type="transmembrane region" description="Helical" evidence="1">
    <location>
        <begin position="39"/>
        <end position="58"/>
    </location>
</feature>
<reference evidence="2 3" key="1">
    <citation type="submission" date="2019-03" db="EMBL/GenBank/DDBJ databases">
        <title>Sequencing the genomes of 1000 actinobacteria strains.</title>
        <authorList>
            <person name="Klenk H.-P."/>
        </authorList>
    </citation>
    <scope>NUCLEOTIDE SEQUENCE [LARGE SCALE GENOMIC DNA]</scope>
    <source>
        <strain evidence="2 3">DSM 43805</strain>
    </source>
</reference>
<protein>
    <submittedName>
        <fullName evidence="2">Uncharacterized protein</fullName>
    </submittedName>
</protein>
<dbReference type="OrthoDB" id="3240366at2"/>
<sequence length="210" mass="22407">MTPIDDDAPPLDPAESLALIERERHNLGRDLAPDPRMMFWPWGLAWLVGFALFFLRFGPDGRVFVDLPEWIPLSVLALLMITAGIVTGVAGSRVSRRISGPSSRQGIMYGVSWSVAFTAFSILFAQFGNVLPEDKAGLLWAGGMVALTGALHMAGGAIWDDRALFTLGAWTSAINIIGILAGPGWHSLIVAVAGGGGMIAAGLIGWLRLR</sequence>
<evidence type="ECO:0000256" key="1">
    <source>
        <dbReference type="SAM" id="Phobius"/>
    </source>
</evidence>
<dbReference type="RefSeq" id="WP_133873594.1">
    <property type="nucleotide sequence ID" value="NZ_BOMD01000067.1"/>
</dbReference>
<feature type="transmembrane region" description="Helical" evidence="1">
    <location>
        <begin position="106"/>
        <end position="125"/>
    </location>
</feature>
<evidence type="ECO:0000313" key="3">
    <source>
        <dbReference type="Proteomes" id="UP000294901"/>
    </source>
</evidence>
<name>A0A4R6JVQ0_9ACTN</name>
<keyword evidence="1" id="KW-0812">Transmembrane</keyword>
<dbReference type="AlphaFoldDB" id="A0A4R6JVQ0"/>
<comment type="caution">
    <text evidence="2">The sequence shown here is derived from an EMBL/GenBank/DDBJ whole genome shotgun (WGS) entry which is preliminary data.</text>
</comment>
<gene>
    <name evidence="2" type="ORF">C8E87_2913</name>
</gene>
<keyword evidence="3" id="KW-1185">Reference proteome</keyword>
<feature type="transmembrane region" description="Helical" evidence="1">
    <location>
        <begin position="163"/>
        <end position="182"/>
    </location>
</feature>